<proteinExistence type="predicted"/>
<evidence type="ECO:0000313" key="1">
    <source>
        <dbReference type="EMBL" id="SOQ42057.1"/>
    </source>
</evidence>
<name>A0A2H1VMM5_SPOFR</name>
<protein>
    <submittedName>
        <fullName evidence="1">SFRICE_000955</fullName>
    </submittedName>
</protein>
<reference evidence="1" key="1">
    <citation type="submission" date="2016-07" db="EMBL/GenBank/DDBJ databases">
        <authorList>
            <person name="Bretaudeau A."/>
        </authorList>
    </citation>
    <scope>NUCLEOTIDE SEQUENCE</scope>
    <source>
        <strain evidence="1">Rice</strain>
        <tissue evidence="1">Whole body</tissue>
    </source>
</reference>
<organism evidence="1">
    <name type="scientific">Spodoptera frugiperda</name>
    <name type="common">Fall armyworm</name>
    <dbReference type="NCBI Taxonomy" id="7108"/>
    <lineage>
        <taxon>Eukaryota</taxon>
        <taxon>Metazoa</taxon>
        <taxon>Ecdysozoa</taxon>
        <taxon>Arthropoda</taxon>
        <taxon>Hexapoda</taxon>
        <taxon>Insecta</taxon>
        <taxon>Pterygota</taxon>
        <taxon>Neoptera</taxon>
        <taxon>Endopterygota</taxon>
        <taxon>Lepidoptera</taxon>
        <taxon>Glossata</taxon>
        <taxon>Ditrysia</taxon>
        <taxon>Noctuoidea</taxon>
        <taxon>Noctuidae</taxon>
        <taxon>Amphipyrinae</taxon>
        <taxon>Spodoptera</taxon>
    </lineage>
</organism>
<gene>
    <name evidence="1" type="ORF">SFRICE_000955</name>
</gene>
<dbReference type="EMBL" id="ODYU01003376">
    <property type="protein sequence ID" value="SOQ42057.1"/>
    <property type="molecule type" value="Genomic_DNA"/>
</dbReference>
<accession>A0A2H1VMM5</accession>
<sequence>MTASLVEWSQVRLPNNRSRFRYPGRAKYCWVFFENFSLKARSLELCPILYDCTVGAVAEQLADVQRVAGSIRKEQLFMSAANCLTDCKDPKSRYLYTTFSLPVSSTICFLALVPSSSKGQATITRAPLWARSVAMWRPIPAVPPVTITVLPSSLLLDIHIAFVVFW</sequence>
<dbReference type="AlphaFoldDB" id="A0A2H1VMM5"/>